<dbReference type="EMBL" id="JBHUOK010000030">
    <property type="protein sequence ID" value="MFD2790531.1"/>
    <property type="molecule type" value="Genomic_DNA"/>
</dbReference>
<evidence type="ECO:0000313" key="9">
    <source>
        <dbReference type="Proteomes" id="UP001597532"/>
    </source>
</evidence>
<dbReference type="Pfam" id="PF07980">
    <property type="entry name" value="SusD_RagB"/>
    <property type="match status" value="1"/>
</dbReference>
<dbReference type="InterPro" id="IPR011990">
    <property type="entry name" value="TPR-like_helical_dom_sf"/>
</dbReference>
<dbReference type="Proteomes" id="UP001597532">
    <property type="component" value="Unassembled WGS sequence"/>
</dbReference>
<evidence type="ECO:0000256" key="3">
    <source>
        <dbReference type="ARBA" id="ARBA00022729"/>
    </source>
</evidence>
<dbReference type="InterPro" id="IPR033985">
    <property type="entry name" value="SusD-like_N"/>
</dbReference>
<evidence type="ECO:0000256" key="5">
    <source>
        <dbReference type="ARBA" id="ARBA00023237"/>
    </source>
</evidence>
<evidence type="ECO:0000313" key="8">
    <source>
        <dbReference type="EMBL" id="MFD2790531.1"/>
    </source>
</evidence>
<dbReference type="Pfam" id="PF14322">
    <property type="entry name" value="SusD-like_3"/>
    <property type="match status" value="1"/>
</dbReference>
<evidence type="ECO:0000256" key="1">
    <source>
        <dbReference type="ARBA" id="ARBA00004442"/>
    </source>
</evidence>
<gene>
    <name evidence="8" type="ORF">ACFS1K_12225</name>
</gene>
<accession>A0ABW5VGW6</accession>
<dbReference type="PROSITE" id="PS51257">
    <property type="entry name" value="PROKAR_LIPOPROTEIN"/>
    <property type="match status" value="1"/>
</dbReference>
<dbReference type="InterPro" id="IPR012944">
    <property type="entry name" value="SusD_RagB_dom"/>
</dbReference>
<evidence type="ECO:0000259" key="6">
    <source>
        <dbReference type="Pfam" id="PF07980"/>
    </source>
</evidence>
<comment type="similarity">
    <text evidence="2">Belongs to the SusD family.</text>
</comment>
<sequence length="481" mass="55040">MRKCTKIIIGVITFLYLFMLSACEDFVDISTPNFQIVSENVFADDETAIAAVTGIYNQLVNADFSKGFQNSVTVLGGMSADIIEPIKTVHTKYGPFWQNEISIMDTPDALANLKLWSSAYNIIYLANSVLEGLANSSSITEPTRYHLQGQVLFLRAFTYFYLTNLYGDVPLLLTTDYKSNAHSSRNPTAQVWEQIATDLDKAILFLEEVVDYPSEKRTRVNQFTVMALRARVYLYQENWIKAEELSSQVISQTGTYEILNDLDQVFLANSHEAIWQISPVGRVGGRTTFEASIFIRYSIIPGVLVVGDVRLSKDFIEEMEVADKRQIHWVGEEVNKSGEIANYYSYKYKTYYAPEQDIPEYSMVLRFAEQYLIRAEARAMQNKLSEAITDVDKLRQRAGVVLLADTNPGIGKEALLYEIMKERKKELFAEWGHRWMDLKRTRKASEILSPIKPLWQNTDIWYPIPEEERVKNPNLTQNGGY</sequence>
<dbReference type="SUPFAM" id="SSF48452">
    <property type="entry name" value="TPR-like"/>
    <property type="match status" value="1"/>
</dbReference>
<dbReference type="Gene3D" id="1.25.40.390">
    <property type="match status" value="1"/>
</dbReference>
<reference evidence="9" key="1">
    <citation type="journal article" date="2019" name="Int. J. Syst. Evol. Microbiol.">
        <title>The Global Catalogue of Microorganisms (GCM) 10K type strain sequencing project: providing services to taxonomists for standard genome sequencing and annotation.</title>
        <authorList>
            <consortium name="The Broad Institute Genomics Platform"/>
            <consortium name="The Broad Institute Genome Sequencing Center for Infectious Disease"/>
            <person name="Wu L."/>
            <person name="Ma J."/>
        </authorList>
    </citation>
    <scope>NUCLEOTIDE SEQUENCE [LARGE SCALE GENOMIC DNA]</scope>
    <source>
        <strain evidence="9">KCTC 52924</strain>
    </source>
</reference>
<evidence type="ECO:0000256" key="4">
    <source>
        <dbReference type="ARBA" id="ARBA00023136"/>
    </source>
</evidence>
<comment type="subcellular location">
    <subcellularLocation>
        <location evidence="1">Cell outer membrane</location>
    </subcellularLocation>
</comment>
<name>A0ABW5VGW6_9FLAO</name>
<evidence type="ECO:0000256" key="2">
    <source>
        <dbReference type="ARBA" id="ARBA00006275"/>
    </source>
</evidence>
<keyword evidence="3" id="KW-0732">Signal</keyword>
<organism evidence="8 9">
    <name type="scientific">Arenibacter antarcticus</name>
    <dbReference type="NCBI Taxonomy" id="2040469"/>
    <lineage>
        <taxon>Bacteria</taxon>
        <taxon>Pseudomonadati</taxon>
        <taxon>Bacteroidota</taxon>
        <taxon>Flavobacteriia</taxon>
        <taxon>Flavobacteriales</taxon>
        <taxon>Flavobacteriaceae</taxon>
        <taxon>Arenibacter</taxon>
    </lineage>
</organism>
<keyword evidence="9" id="KW-1185">Reference proteome</keyword>
<keyword evidence="4" id="KW-0472">Membrane</keyword>
<feature type="domain" description="RagB/SusD" evidence="6">
    <location>
        <begin position="356"/>
        <end position="481"/>
    </location>
</feature>
<keyword evidence="5" id="KW-0998">Cell outer membrane</keyword>
<dbReference type="CDD" id="cd08977">
    <property type="entry name" value="SusD"/>
    <property type="match status" value="1"/>
</dbReference>
<feature type="domain" description="SusD-like N-terminal" evidence="7">
    <location>
        <begin position="106"/>
        <end position="234"/>
    </location>
</feature>
<evidence type="ECO:0000259" key="7">
    <source>
        <dbReference type="Pfam" id="PF14322"/>
    </source>
</evidence>
<comment type="caution">
    <text evidence="8">The sequence shown here is derived from an EMBL/GenBank/DDBJ whole genome shotgun (WGS) entry which is preliminary data.</text>
</comment>
<protein>
    <submittedName>
        <fullName evidence="8">RagB/SusD family nutrient uptake outer membrane protein</fullName>
    </submittedName>
</protein>
<proteinExistence type="inferred from homology"/>
<dbReference type="RefSeq" id="WP_251806763.1">
    <property type="nucleotide sequence ID" value="NZ_CP166679.1"/>
</dbReference>